<dbReference type="AlphaFoldDB" id="A0A9W7XHF3"/>
<evidence type="ECO:0000313" key="2">
    <source>
        <dbReference type="EMBL" id="KAJ1642855.1"/>
    </source>
</evidence>
<gene>
    <name evidence="2" type="primary">NRK1</name>
    <name evidence="2" type="ORF">LPJ64_005324</name>
</gene>
<name>A0A9W7XHF3_9FUNG</name>
<dbReference type="CDD" id="cd02024">
    <property type="entry name" value="NRK1"/>
    <property type="match status" value="1"/>
</dbReference>
<dbReference type="GO" id="GO:0016301">
    <property type="term" value="F:kinase activity"/>
    <property type="evidence" value="ECO:0007669"/>
    <property type="project" value="UniProtKB-KW"/>
</dbReference>
<accession>A0A9W7XHF3</accession>
<feature type="compositionally biased region" description="Polar residues" evidence="1">
    <location>
        <begin position="80"/>
        <end position="99"/>
    </location>
</feature>
<feature type="region of interest" description="Disordered" evidence="1">
    <location>
        <begin position="80"/>
        <end position="105"/>
    </location>
</feature>
<dbReference type="EMBL" id="JANBOH010000328">
    <property type="protein sequence ID" value="KAJ1642855.1"/>
    <property type="molecule type" value="Genomic_DNA"/>
</dbReference>
<keyword evidence="2" id="KW-0418">Kinase</keyword>
<dbReference type="PRINTS" id="PR00988">
    <property type="entry name" value="URIDINKINASE"/>
</dbReference>
<dbReference type="Proteomes" id="UP001145021">
    <property type="component" value="Unassembled WGS sequence"/>
</dbReference>
<evidence type="ECO:0000313" key="3">
    <source>
        <dbReference type="Proteomes" id="UP001145021"/>
    </source>
</evidence>
<dbReference type="Gene3D" id="3.40.50.300">
    <property type="entry name" value="P-loop containing nucleotide triphosphate hydrolases"/>
    <property type="match status" value="1"/>
</dbReference>
<reference evidence="2" key="1">
    <citation type="submission" date="2022-07" db="EMBL/GenBank/DDBJ databases">
        <title>Phylogenomic reconstructions and comparative analyses of Kickxellomycotina fungi.</title>
        <authorList>
            <person name="Reynolds N.K."/>
            <person name="Stajich J.E."/>
            <person name="Barry K."/>
            <person name="Grigoriev I.V."/>
            <person name="Crous P."/>
            <person name="Smith M.E."/>
        </authorList>
    </citation>
    <scope>NUCLEOTIDE SEQUENCE</scope>
    <source>
        <strain evidence="2">NBRC 105413</strain>
    </source>
</reference>
<evidence type="ECO:0000256" key="1">
    <source>
        <dbReference type="SAM" id="MobiDB-lite"/>
    </source>
</evidence>
<dbReference type="InterPro" id="IPR027417">
    <property type="entry name" value="P-loop_NTPase"/>
</dbReference>
<sequence>MSNVIVLGLSGPSCAGKTTIALCLLKLFPQTVVIHQDNYYKNDAQIPIDPETQLQDWDCPAAFDMQKLTNDICETRSLLESQTHPSDANSPSTHASQWANPPENIDSIMGPDSLKSLQQLVRTKFGLSNPETTPFSIILLDGILLFHKTALSQGGCHPGSICDTGVFIYAHYSTLKNRRNGRSGYATKDGIWVDPPGYFDNTVWPNFIKFHPQFVDHNGEIISAGSQSAYDLDNDLSWRDKVIVCSSDMPIKKTIELCIDTLANEWNRRRMH</sequence>
<proteinExistence type="predicted"/>
<keyword evidence="3" id="KW-1185">Reference proteome</keyword>
<dbReference type="SUPFAM" id="SSF52540">
    <property type="entry name" value="P-loop containing nucleoside triphosphate hydrolases"/>
    <property type="match status" value="1"/>
</dbReference>
<dbReference type="PANTHER" id="PTHR10285">
    <property type="entry name" value="URIDINE KINASE"/>
    <property type="match status" value="1"/>
</dbReference>
<comment type="caution">
    <text evidence="2">The sequence shown here is derived from an EMBL/GenBank/DDBJ whole genome shotgun (WGS) entry which is preliminary data.</text>
</comment>
<keyword evidence="2" id="KW-0808">Transferase</keyword>
<organism evidence="2 3">
    <name type="scientific">Coemansia asiatica</name>
    <dbReference type="NCBI Taxonomy" id="1052880"/>
    <lineage>
        <taxon>Eukaryota</taxon>
        <taxon>Fungi</taxon>
        <taxon>Fungi incertae sedis</taxon>
        <taxon>Zoopagomycota</taxon>
        <taxon>Kickxellomycotina</taxon>
        <taxon>Kickxellomycetes</taxon>
        <taxon>Kickxellales</taxon>
        <taxon>Kickxellaceae</taxon>
        <taxon>Coemansia</taxon>
    </lineage>
</organism>
<protein>
    <submittedName>
        <fullName evidence="2">Ribosylnicotinamide kinase</fullName>
    </submittedName>
</protein>